<dbReference type="InterPro" id="IPR050374">
    <property type="entry name" value="RRT5_SRSF_SR"/>
</dbReference>
<dbReference type="PANTHER" id="PTHR23003">
    <property type="entry name" value="RNA RECOGNITION MOTIF RRM DOMAIN CONTAINING PROTEIN"/>
    <property type="match status" value="1"/>
</dbReference>
<dbReference type="GO" id="GO:0003729">
    <property type="term" value="F:mRNA binding"/>
    <property type="evidence" value="ECO:0007669"/>
    <property type="project" value="TreeGrafter"/>
</dbReference>
<dbReference type="InterPro" id="IPR000504">
    <property type="entry name" value="RRM_dom"/>
</dbReference>
<keyword evidence="5" id="KW-0539">Nucleus</keyword>
<sequence>MNEMDEDKYSLYVGNLPKDTSLKELKRFFSAYSIVGAEVRDSRTTSSCFGYIEFKHRKDAKSALENYQGKDFEGLRVRLDYKKILNPRSFRNDGFRERQKNIGDYKYLCKVIGIPKDMSWKDLKMLLRNYCTSEFCDVGKDGIGYAAFFTEADMNFAIRKFSKSVTFHNKKINIKLEISKIPSIKRSRSRSRSRSIERKKS</sequence>
<keyword evidence="3" id="KW-0677">Repeat</keyword>
<evidence type="ECO:0000256" key="2">
    <source>
        <dbReference type="ARBA" id="ARBA00022664"/>
    </source>
</evidence>
<dbReference type="GO" id="GO:0005737">
    <property type="term" value="C:cytoplasm"/>
    <property type="evidence" value="ECO:0007669"/>
    <property type="project" value="TreeGrafter"/>
</dbReference>
<name>A0A6B2G9L9_MYXSQ</name>
<feature type="domain" description="RRM" evidence="7">
    <location>
        <begin position="9"/>
        <end position="84"/>
    </location>
</feature>
<reference evidence="8" key="1">
    <citation type="submission" date="2018-11" db="EMBL/GenBank/DDBJ databases">
        <title>Myxobolus squamalis genome and transcriptome.</title>
        <authorList>
            <person name="Yahalomi D."/>
            <person name="Atkinson S.D."/>
            <person name="Neuhof M."/>
            <person name="Chang E.S."/>
            <person name="Philippe H."/>
            <person name="Cartwright P."/>
            <person name="Bartholomew J.L."/>
            <person name="Huchon D."/>
        </authorList>
    </citation>
    <scope>NUCLEOTIDE SEQUENCE</scope>
    <source>
        <strain evidence="8">71B08</strain>
        <tissue evidence="8">Whole</tissue>
    </source>
</reference>
<evidence type="ECO:0000256" key="4">
    <source>
        <dbReference type="ARBA" id="ARBA00022884"/>
    </source>
</evidence>
<dbReference type="Pfam" id="PF00076">
    <property type="entry name" value="RRM_1"/>
    <property type="match status" value="2"/>
</dbReference>
<evidence type="ECO:0000256" key="6">
    <source>
        <dbReference type="PROSITE-ProRule" id="PRU00176"/>
    </source>
</evidence>
<accession>A0A6B2G9L9</accession>
<dbReference type="InterPro" id="IPR035979">
    <property type="entry name" value="RBD_domain_sf"/>
</dbReference>
<keyword evidence="2" id="KW-0507">mRNA processing</keyword>
<evidence type="ECO:0000256" key="1">
    <source>
        <dbReference type="ARBA" id="ARBA00004123"/>
    </source>
</evidence>
<dbReference type="InterPro" id="IPR012677">
    <property type="entry name" value="Nucleotide-bd_a/b_plait_sf"/>
</dbReference>
<evidence type="ECO:0000256" key="3">
    <source>
        <dbReference type="ARBA" id="ARBA00022737"/>
    </source>
</evidence>
<dbReference type="GO" id="GO:0006397">
    <property type="term" value="P:mRNA processing"/>
    <property type="evidence" value="ECO:0007669"/>
    <property type="project" value="UniProtKB-KW"/>
</dbReference>
<dbReference type="PANTHER" id="PTHR23003:SF62">
    <property type="entry name" value="SERINE_ARGININE (SR)-TYPE SHUTTLING MRNA BINDING PROTEIN NPL3"/>
    <property type="match status" value="1"/>
</dbReference>
<dbReference type="Gene3D" id="3.30.70.330">
    <property type="match status" value="2"/>
</dbReference>
<protein>
    <submittedName>
        <fullName evidence="8">Serine/arginine-rich splicing factor 1 (Trinotate prediction)</fullName>
    </submittedName>
</protein>
<dbReference type="SUPFAM" id="SSF54928">
    <property type="entry name" value="RNA-binding domain, RBD"/>
    <property type="match status" value="1"/>
</dbReference>
<keyword evidence="4 6" id="KW-0694">RNA-binding</keyword>
<comment type="subcellular location">
    <subcellularLocation>
        <location evidence="1">Nucleus</location>
    </subcellularLocation>
</comment>
<dbReference type="PROSITE" id="PS50102">
    <property type="entry name" value="RRM"/>
    <property type="match status" value="1"/>
</dbReference>
<dbReference type="SMART" id="SM00360">
    <property type="entry name" value="RRM"/>
    <property type="match status" value="2"/>
</dbReference>
<evidence type="ECO:0000256" key="5">
    <source>
        <dbReference type="ARBA" id="ARBA00023242"/>
    </source>
</evidence>
<evidence type="ECO:0000259" key="7">
    <source>
        <dbReference type="PROSITE" id="PS50102"/>
    </source>
</evidence>
<dbReference type="GO" id="GO:0005634">
    <property type="term" value="C:nucleus"/>
    <property type="evidence" value="ECO:0007669"/>
    <property type="project" value="UniProtKB-SubCell"/>
</dbReference>
<evidence type="ECO:0000313" key="8">
    <source>
        <dbReference type="EMBL" id="NDJ97941.1"/>
    </source>
</evidence>
<organism evidence="8">
    <name type="scientific">Myxobolus squamalis</name>
    <name type="common">Myxosporean</name>
    <dbReference type="NCBI Taxonomy" id="59785"/>
    <lineage>
        <taxon>Eukaryota</taxon>
        <taxon>Metazoa</taxon>
        <taxon>Cnidaria</taxon>
        <taxon>Myxozoa</taxon>
        <taxon>Myxosporea</taxon>
        <taxon>Bivalvulida</taxon>
        <taxon>Platysporina</taxon>
        <taxon>Myxobolidae</taxon>
        <taxon>Myxobolus</taxon>
    </lineage>
</organism>
<proteinExistence type="predicted"/>
<dbReference type="AlphaFoldDB" id="A0A6B2G9L9"/>
<dbReference type="CDD" id="cd00590">
    <property type="entry name" value="RRM_SF"/>
    <property type="match status" value="1"/>
</dbReference>
<dbReference type="EMBL" id="GHBR01004010">
    <property type="protein sequence ID" value="NDJ97941.1"/>
    <property type="molecule type" value="Transcribed_RNA"/>
</dbReference>